<sequence>MRPDGFARRADGRRADGGGLRAEAGAGARLQRAHPAAARVLRQRGARAQG</sequence>
<evidence type="ECO:0000256" key="1">
    <source>
        <dbReference type="SAM" id="MobiDB-lite"/>
    </source>
</evidence>
<evidence type="ECO:0000313" key="3">
    <source>
        <dbReference type="Proteomes" id="UP001549921"/>
    </source>
</evidence>
<dbReference type="EMBL" id="JBEDNZ010000005">
    <property type="protein sequence ID" value="KAL0841653.1"/>
    <property type="molecule type" value="Genomic_DNA"/>
</dbReference>
<feature type="compositionally biased region" description="Basic residues" evidence="1">
    <location>
        <begin position="41"/>
        <end position="50"/>
    </location>
</feature>
<reference evidence="2 3" key="1">
    <citation type="submission" date="2024-06" db="EMBL/GenBank/DDBJ databases">
        <title>A chromosome-level genome assembly of beet webworm, Loxostege sticticalis.</title>
        <authorList>
            <person name="Zhang Y."/>
        </authorList>
    </citation>
    <scope>NUCLEOTIDE SEQUENCE [LARGE SCALE GENOMIC DNA]</scope>
    <source>
        <strain evidence="2">AQ028</strain>
        <tissue evidence="2">Male pupae</tissue>
    </source>
</reference>
<evidence type="ECO:0000313" key="2">
    <source>
        <dbReference type="EMBL" id="KAL0841653.1"/>
    </source>
</evidence>
<comment type="caution">
    <text evidence="2">The sequence shown here is derived from an EMBL/GenBank/DDBJ whole genome shotgun (WGS) entry which is preliminary data.</text>
</comment>
<dbReference type="AlphaFoldDB" id="A0ABD0TEZ8"/>
<gene>
    <name evidence="2" type="ORF">ABMA28_013932</name>
</gene>
<proteinExistence type="predicted"/>
<feature type="region of interest" description="Disordered" evidence="1">
    <location>
        <begin position="1"/>
        <end position="50"/>
    </location>
</feature>
<organism evidence="2 3">
    <name type="scientific">Loxostege sticticalis</name>
    <name type="common">Beet webworm moth</name>
    <dbReference type="NCBI Taxonomy" id="481309"/>
    <lineage>
        <taxon>Eukaryota</taxon>
        <taxon>Metazoa</taxon>
        <taxon>Ecdysozoa</taxon>
        <taxon>Arthropoda</taxon>
        <taxon>Hexapoda</taxon>
        <taxon>Insecta</taxon>
        <taxon>Pterygota</taxon>
        <taxon>Neoptera</taxon>
        <taxon>Endopterygota</taxon>
        <taxon>Lepidoptera</taxon>
        <taxon>Glossata</taxon>
        <taxon>Ditrysia</taxon>
        <taxon>Pyraloidea</taxon>
        <taxon>Crambidae</taxon>
        <taxon>Pyraustinae</taxon>
        <taxon>Loxostege</taxon>
    </lineage>
</organism>
<dbReference type="Proteomes" id="UP001549921">
    <property type="component" value="Unassembled WGS sequence"/>
</dbReference>
<feature type="non-terminal residue" evidence="2">
    <location>
        <position position="50"/>
    </location>
</feature>
<accession>A0ABD0TEZ8</accession>
<protein>
    <submittedName>
        <fullName evidence="2">Uncharacterized protein</fullName>
    </submittedName>
</protein>
<name>A0ABD0TEZ8_LOXSC</name>
<feature type="compositionally biased region" description="Basic and acidic residues" evidence="1">
    <location>
        <begin position="1"/>
        <end position="16"/>
    </location>
</feature>